<evidence type="ECO:0000256" key="4">
    <source>
        <dbReference type="RuleBase" id="RU363019"/>
    </source>
</evidence>
<dbReference type="EMBL" id="CP014226">
    <property type="protein sequence ID" value="AMD00727.1"/>
    <property type="molecule type" value="Genomic_DNA"/>
</dbReference>
<accession>A0A109ULM9</accession>
<dbReference type="PROSITE" id="PS50072">
    <property type="entry name" value="CSA_PPIASE_2"/>
    <property type="match status" value="1"/>
</dbReference>
<dbReference type="SUPFAM" id="SSF50891">
    <property type="entry name" value="Cyclophilin-like"/>
    <property type="match status" value="1"/>
</dbReference>
<dbReference type="InterPro" id="IPR029000">
    <property type="entry name" value="Cyclophilin-like_dom_sf"/>
</dbReference>
<dbReference type="PROSITE" id="PS00170">
    <property type="entry name" value="CSA_PPIASE_1"/>
    <property type="match status" value="1"/>
</dbReference>
<dbReference type="PRINTS" id="PR00153">
    <property type="entry name" value="CSAPPISMRASE"/>
</dbReference>
<organism evidence="6 7">
    <name type="scientific">Halomonas chromatireducens</name>
    <dbReference type="NCBI Taxonomy" id="507626"/>
    <lineage>
        <taxon>Bacteria</taxon>
        <taxon>Pseudomonadati</taxon>
        <taxon>Pseudomonadota</taxon>
        <taxon>Gammaproteobacteria</taxon>
        <taxon>Oceanospirillales</taxon>
        <taxon>Halomonadaceae</taxon>
        <taxon>Halomonas</taxon>
    </lineage>
</organism>
<feature type="chain" id="PRO_5006989898" description="Peptidyl-prolyl cis-trans isomerase" evidence="4">
    <location>
        <begin position="24"/>
        <end position="190"/>
    </location>
</feature>
<dbReference type="AlphaFoldDB" id="A0A109ULM9"/>
<sequence length="190" mass="20662">MLKRTLLTLLVAGTLPLAAQANATDADVILHTNHGEIAIELFQEQAPESVNNFLTYLQDGHYDGTIFHRVIDGFMIQGGGFDEDFRQKPTRDPITNEADNGLKNERGTLAMARTGAPHSATAQFFINVSDNAFLDHQGTHSGQAWGYAVFGQVVDGMDVVDAIRAVPTTTSGPFQDVPAEPVIIERAELR</sequence>
<evidence type="ECO:0000259" key="5">
    <source>
        <dbReference type="PROSITE" id="PS50072"/>
    </source>
</evidence>
<dbReference type="Gene3D" id="2.40.100.10">
    <property type="entry name" value="Cyclophilin-like"/>
    <property type="match status" value="1"/>
</dbReference>
<dbReference type="PATRIC" id="fig|507626.3.peg.1652"/>
<evidence type="ECO:0000313" key="7">
    <source>
        <dbReference type="Proteomes" id="UP000063387"/>
    </source>
</evidence>
<feature type="signal peptide" evidence="4">
    <location>
        <begin position="1"/>
        <end position="23"/>
    </location>
</feature>
<keyword evidence="4" id="KW-0732">Signal</keyword>
<evidence type="ECO:0000256" key="3">
    <source>
        <dbReference type="ARBA" id="ARBA00023235"/>
    </source>
</evidence>
<dbReference type="InterPro" id="IPR002130">
    <property type="entry name" value="Cyclophilin-type_PPIase_dom"/>
</dbReference>
<reference evidence="6 7" key="1">
    <citation type="journal article" date="2016" name="Genome Announc.">
        <title>Draft Genome Sequence of 'Halomonas chromatireducens' Strain AGD 8-3, a Haloalkaliphilic Chromate- and Selenite-Reducing Gammaproteobacterium.</title>
        <authorList>
            <person name="Sharko F.S."/>
            <person name="Shapovalova A.A."/>
            <person name="Tsygankova S.V."/>
            <person name="Komova A.V."/>
            <person name="Boulygina E.S."/>
            <person name="Teslyuk A.B."/>
            <person name="Gotovtsev P.M."/>
            <person name="Namsaraev Z.B."/>
            <person name="Khijniak T.V."/>
            <person name="Nedoluzhko A.V."/>
            <person name="Vasilov R.G."/>
        </authorList>
    </citation>
    <scope>NUCLEOTIDE SEQUENCE [LARGE SCALE GENOMIC DNA]</scope>
    <source>
        <strain evidence="6 7">AGD 8-3</strain>
    </source>
</reference>
<name>A0A109ULM9_9GAMM</name>
<dbReference type="PANTHER" id="PTHR43246">
    <property type="entry name" value="PEPTIDYL-PROLYL CIS-TRANS ISOMERASE CYP38, CHLOROPLASTIC"/>
    <property type="match status" value="1"/>
</dbReference>
<comment type="catalytic activity">
    <reaction evidence="4">
        <text>[protein]-peptidylproline (omega=180) = [protein]-peptidylproline (omega=0)</text>
        <dbReference type="Rhea" id="RHEA:16237"/>
        <dbReference type="Rhea" id="RHEA-COMP:10747"/>
        <dbReference type="Rhea" id="RHEA-COMP:10748"/>
        <dbReference type="ChEBI" id="CHEBI:83833"/>
        <dbReference type="ChEBI" id="CHEBI:83834"/>
        <dbReference type="EC" id="5.2.1.8"/>
    </reaction>
</comment>
<comment type="function">
    <text evidence="4">PPIases accelerate the folding of proteins. It catalyzes the cis-trans isomerization of proline imidic peptide bonds in oligopeptides.</text>
</comment>
<dbReference type="GO" id="GO:0003755">
    <property type="term" value="F:peptidyl-prolyl cis-trans isomerase activity"/>
    <property type="evidence" value="ECO:0007669"/>
    <property type="project" value="UniProtKB-UniRule"/>
</dbReference>
<keyword evidence="3 4" id="KW-0413">Isomerase</keyword>
<feature type="domain" description="PPIase cyclophilin-type" evidence="5">
    <location>
        <begin position="31"/>
        <end position="189"/>
    </location>
</feature>
<dbReference type="CDD" id="cd01920">
    <property type="entry name" value="cyclophilin_EcCYP_like"/>
    <property type="match status" value="1"/>
</dbReference>
<dbReference type="OrthoDB" id="9807797at2"/>
<evidence type="ECO:0000256" key="1">
    <source>
        <dbReference type="ARBA" id="ARBA00007365"/>
    </source>
</evidence>
<evidence type="ECO:0000313" key="6">
    <source>
        <dbReference type="EMBL" id="AMD00727.1"/>
    </source>
</evidence>
<keyword evidence="7" id="KW-1185">Reference proteome</keyword>
<protein>
    <recommendedName>
        <fullName evidence="4">Peptidyl-prolyl cis-trans isomerase</fullName>
        <shortName evidence="4">PPIase</shortName>
        <ecNumber evidence="4">5.2.1.8</ecNumber>
    </recommendedName>
</protein>
<gene>
    <name evidence="6" type="primary">ppiB_2</name>
    <name evidence="6" type="ORF">LOKO_01659</name>
</gene>
<dbReference type="RefSeq" id="WP_083517500.1">
    <property type="nucleotide sequence ID" value="NZ_CP014226.1"/>
</dbReference>
<comment type="similarity">
    <text evidence="1 4">Belongs to the cyclophilin-type PPIase family.</text>
</comment>
<dbReference type="InterPro" id="IPR044665">
    <property type="entry name" value="E_coli_cyclophilin_A-like"/>
</dbReference>
<proteinExistence type="inferred from homology"/>
<dbReference type="STRING" id="507626.LOKO_01659"/>
<dbReference type="InterPro" id="IPR020892">
    <property type="entry name" value="Cyclophilin-type_PPIase_CS"/>
</dbReference>
<dbReference type="Pfam" id="PF00160">
    <property type="entry name" value="Pro_isomerase"/>
    <property type="match status" value="1"/>
</dbReference>
<dbReference type="GO" id="GO:0006457">
    <property type="term" value="P:protein folding"/>
    <property type="evidence" value="ECO:0007669"/>
    <property type="project" value="InterPro"/>
</dbReference>
<dbReference type="KEGG" id="hco:LOKO_01659"/>
<dbReference type="Proteomes" id="UP000063387">
    <property type="component" value="Chromosome"/>
</dbReference>
<evidence type="ECO:0000256" key="2">
    <source>
        <dbReference type="ARBA" id="ARBA00023110"/>
    </source>
</evidence>
<reference evidence="6 7" key="2">
    <citation type="submission" date="2016-02" db="EMBL/GenBank/DDBJ databases">
        <authorList>
            <person name="Wen L."/>
            <person name="He K."/>
            <person name="Yang H."/>
        </authorList>
    </citation>
    <scope>NUCLEOTIDE SEQUENCE [LARGE SCALE GENOMIC DNA]</scope>
    <source>
        <strain evidence="6 7">AGD 8-3</strain>
    </source>
</reference>
<keyword evidence="2 4" id="KW-0697">Rotamase</keyword>
<dbReference type="EC" id="5.2.1.8" evidence="4"/>